<dbReference type="OrthoDB" id="961233at2"/>
<dbReference type="Proteomes" id="UP000304900">
    <property type="component" value="Unassembled WGS sequence"/>
</dbReference>
<evidence type="ECO:0008006" key="3">
    <source>
        <dbReference type="Google" id="ProtNLM"/>
    </source>
</evidence>
<sequence>MKYLKYIFLILFSFVWLVGLSPALKTKLDEWNLTKDGYRFGDLYRLSNLPQFKDPVKKCPKQIFVEKNNGSKKIHLYIIGDSFTEKERIEKEDFAVDQYQYVHWDNILHLKTDTSAINILLLESVERHFREKMISPVHNLVPDSETYVLKGPEPSFMNKLDLAFSSDGTEGRLDAVFLQNDILLKLKEMKAAFTYHLFHRADKKVTLVNNDKNVVYYLDTDTPAITSSFTDLEDSEVDSIVSNVSKSKILAQKLGFDHVILSVIPNKVSVLMPEYGNYNKLISRVYSNPKLDIPYIDVLPDFRKMKEKAYLRGDSHWTCRAQDIWLHKTNALIKKVAQEDI</sequence>
<name>A0A4U6DEH1_9BACT</name>
<comment type="caution">
    <text evidence="1">The sequence shown here is derived from an EMBL/GenBank/DDBJ whole genome shotgun (WGS) entry which is preliminary data.</text>
</comment>
<accession>A0A4U6DEH1</accession>
<dbReference type="AlphaFoldDB" id="A0A4U6DEH1"/>
<dbReference type="EMBL" id="SZVO01000003">
    <property type="protein sequence ID" value="TKT92904.1"/>
    <property type="molecule type" value="Genomic_DNA"/>
</dbReference>
<dbReference type="RefSeq" id="WP_137339630.1">
    <property type="nucleotide sequence ID" value="NZ_BSQH01000010.1"/>
</dbReference>
<evidence type="ECO:0000313" key="2">
    <source>
        <dbReference type="Proteomes" id="UP000304900"/>
    </source>
</evidence>
<organism evidence="1 2">
    <name type="scientific">Dyadobacter frigoris</name>
    <dbReference type="NCBI Taxonomy" id="2576211"/>
    <lineage>
        <taxon>Bacteria</taxon>
        <taxon>Pseudomonadati</taxon>
        <taxon>Bacteroidota</taxon>
        <taxon>Cytophagia</taxon>
        <taxon>Cytophagales</taxon>
        <taxon>Spirosomataceae</taxon>
        <taxon>Dyadobacter</taxon>
    </lineage>
</organism>
<evidence type="ECO:0000313" key="1">
    <source>
        <dbReference type="EMBL" id="TKT92904.1"/>
    </source>
</evidence>
<proteinExistence type="predicted"/>
<gene>
    <name evidence="1" type="ORF">FDK13_08960</name>
</gene>
<protein>
    <recommendedName>
        <fullName evidence="3">AlgX/AlgJ SGNH hydrolase-like domain-containing protein</fullName>
    </recommendedName>
</protein>
<keyword evidence="2" id="KW-1185">Reference proteome</keyword>
<reference evidence="1 2" key="1">
    <citation type="submission" date="2019-05" db="EMBL/GenBank/DDBJ databases">
        <title>Dyadobacter AR-3-8 sp. nov., isolated from arctic soil.</title>
        <authorList>
            <person name="Chaudhary D.K."/>
        </authorList>
    </citation>
    <scope>NUCLEOTIDE SEQUENCE [LARGE SCALE GENOMIC DNA]</scope>
    <source>
        <strain evidence="1 2">AR-3-8</strain>
    </source>
</reference>